<evidence type="ECO:0000256" key="1">
    <source>
        <dbReference type="SAM" id="MobiDB-lite"/>
    </source>
</evidence>
<evidence type="ECO:0000313" key="3">
    <source>
        <dbReference type="WBParaSite" id="maker-unitig_30453-snap-gene-0.2-mRNA-1"/>
    </source>
</evidence>
<accession>A0A1I8FDF1</accession>
<feature type="compositionally biased region" description="Basic residues" evidence="1">
    <location>
        <begin position="156"/>
        <end position="165"/>
    </location>
</feature>
<organism evidence="2 3">
    <name type="scientific">Macrostomum lignano</name>
    <dbReference type="NCBI Taxonomy" id="282301"/>
    <lineage>
        <taxon>Eukaryota</taxon>
        <taxon>Metazoa</taxon>
        <taxon>Spiralia</taxon>
        <taxon>Lophotrochozoa</taxon>
        <taxon>Platyhelminthes</taxon>
        <taxon>Rhabditophora</taxon>
        <taxon>Macrostomorpha</taxon>
        <taxon>Macrostomida</taxon>
        <taxon>Macrostomidae</taxon>
        <taxon>Macrostomum</taxon>
    </lineage>
</organism>
<evidence type="ECO:0000313" key="2">
    <source>
        <dbReference type="Proteomes" id="UP000095280"/>
    </source>
</evidence>
<feature type="compositionally biased region" description="Gly residues" evidence="1">
    <location>
        <begin position="173"/>
        <end position="189"/>
    </location>
</feature>
<protein>
    <submittedName>
        <fullName evidence="3">Dynein_attach_N domain-containing protein</fullName>
    </submittedName>
</protein>
<feature type="region of interest" description="Disordered" evidence="1">
    <location>
        <begin position="156"/>
        <end position="189"/>
    </location>
</feature>
<name>A0A1I8FDF1_9PLAT</name>
<reference evidence="3" key="1">
    <citation type="submission" date="2016-11" db="UniProtKB">
        <authorList>
            <consortium name="WormBaseParasite"/>
        </authorList>
    </citation>
    <scope>IDENTIFICATION</scope>
</reference>
<keyword evidence="2" id="KW-1185">Reference proteome</keyword>
<dbReference type="Proteomes" id="UP000095280">
    <property type="component" value="Unplaced"/>
</dbReference>
<dbReference type="WBParaSite" id="maker-unitig_30453-snap-gene-0.2-mRNA-1">
    <property type="protein sequence ID" value="maker-unitig_30453-snap-gene-0.2-mRNA-1"/>
    <property type="gene ID" value="maker-unitig_30453-snap-gene-0.2"/>
</dbReference>
<proteinExistence type="predicted"/>
<dbReference type="AlphaFoldDB" id="A0A1I8FDF1"/>
<sequence>MALKEPREQLEAARLRVRQRFERHSEILSGDAACAQLAERVALPTTKTTPADADARTFDEHLPRQRPPRSFASCATVWPSARRPATPCRRAAGTLPQSADQLSNERAVATLSPLWWTRRRSDTPQAIAWPPTCSTATISDCGWRPPASVWMWTTLRRRRPKKPKTRATTTPAGGNGAAGDAAGRGSGLL</sequence>